<proteinExistence type="inferred from homology"/>
<reference evidence="2" key="1">
    <citation type="journal article" date="2019" name="bioRxiv">
        <title>Long live the king: chromosome-level assembly of the lion (Panthera leo) using linked-read, Hi-C, and long read data.</title>
        <authorList>
            <person name="Armstrong E.E."/>
            <person name="Taylor R.W."/>
            <person name="Miller D.E."/>
            <person name="Kaelin C."/>
            <person name="Barsh G."/>
            <person name="Hadly E.A."/>
            <person name="Petrov D."/>
        </authorList>
    </citation>
    <scope>NUCLEOTIDE SEQUENCE [LARGE SCALE GENOMIC DNA]</scope>
</reference>
<evidence type="ECO:0000313" key="2">
    <source>
        <dbReference type="Ensembl" id="ENSPLOP00000020229.1"/>
    </source>
</evidence>
<accession>A0A8C8XK11</accession>
<organism evidence="2 3">
    <name type="scientific">Panthera leo</name>
    <name type="common">Lion</name>
    <dbReference type="NCBI Taxonomy" id="9689"/>
    <lineage>
        <taxon>Eukaryota</taxon>
        <taxon>Metazoa</taxon>
        <taxon>Chordata</taxon>
        <taxon>Craniata</taxon>
        <taxon>Vertebrata</taxon>
        <taxon>Euteleostomi</taxon>
        <taxon>Mammalia</taxon>
        <taxon>Eutheria</taxon>
        <taxon>Laurasiatheria</taxon>
        <taxon>Carnivora</taxon>
        <taxon>Feliformia</taxon>
        <taxon>Felidae</taxon>
        <taxon>Pantherinae</taxon>
        <taxon>Panthera</taxon>
    </lineage>
</organism>
<protein>
    <submittedName>
        <fullName evidence="2">Family with sequence similarity 168 member B</fullName>
    </submittedName>
</protein>
<keyword evidence="3" id="KW-1185">Reference proteome</keyword>
<gene>
    <name evidence="2" type="primary">FAM168B</name>
</gene>
<dbReference type="Pfam" id="PF14944">
    <property type="entry name" value="TCRP1"/>
    <property type="match status" value="1"/>
</dbReference>
<reference evidence="2" key="2">
    <citation type="submission" date="2025-08" db="UniProtKB">
        <authorList>
            <consortium name="Ensembl"/>
        </authorList>
    </citation>
    <scope>IDENTIFICATION</scope>
</reference>
<sequence>MNPVYSPGSFGVPYANVKAIIIQLISPWAMEPQLLPTLNMCPGVNPTFQTGYIPNTPYKASCSPTSMTVPPYSCSPNPYQTTVYPIKAMYHTQPLYAGPLHIIHHIMVVQPNDMLVTVYPVPISPLRGSSVTIGMVAGTTMAMSAGILLTAHSPTPIAPIQKLMKEMKKTHTKKWKNIPCSWTGRTNIVKMSILPKAIYMFNAIPIKITPAFFTELKQTILKFVWKQKRP</sequence>
<name>A0A8C8XK11_PANLE</name>
<dbReference type="Ensembl" id="ENSPLOT00000022357.1">
    <property type="protein sequence ID" value="ENSPLOP00000020229.1"/>
    <property type="gene ID" value="ENSPLOG00000014806.1"/>
</dbReference>
<dbReference type="GeneTree" id="ENSGT00390000005140"/>
<comment type="similarity">
    <text evidence="1">Belongs to the FAM168 family.</text>
</comment>
<reference evidence="2" key="3">
    <citation type="submission" date="2025-09" db="UniProtKB">
        <authorList>
            <consortium name="Ensembl"/>
        </authorList>
    </citation>
    <scope>IDENTIFICATION</scope>
</reference>
<evidence type="ECO:0000256" key="1">
    <source>
        <dbReference type="ARBA" id="ARBA00005357"/>
    </source>
</evidence>
<dbReference type="AlphaFoldDB" id="A0A8C8XK11"/>
<dbReference type="Proteomes" id="UP000694399">
    <property type="component" value="Chromosome C1"/>
</dbReference>
<dbReference type="InterPro" id="IPR029247">
    <property type="entry name" value="FAM168A/MANI"/>
</dbReference>
<dbReference type="PANTHER" id="PTHR31844">
    <property type="entry name" value="MYELIN-ASSOCIATED NEURITE-OUTGROWTH INHIBITOR-RELATED"/>
    <property type="match status" value="1"/>
</dbReference>
<evidence type="ECO:0000313" key="3">
    <source>
        <dbReference type="Proteomes" id="UP000694399"/>
    </source>
</evidence>